<gene>
    <name evidence="1" type="ORF">BST92_10270</name>
</gene>
<accession>A0A2S7UBI8</accession>
<dbReference type="PROSITE" id="PS51257">
    <property type="entry name" value="PROKAR_LIPOPROTEIN"/>
    <property type="match status" value="1"/>
</dbReference>
<sequence length="387" mass="44010">MKRLLYLLMILFIISCRGISKTLNGGSIATNDYSEVIKFNYDYNFALIDVVINHKTYTFLVDTGAPTVISNQIYRDLNVDSAHNTNVKDSQGQSNNQEVVIVPEIKIGNLLYYDIGAIVADLRDVFEFNCMEIDGIIGANQMAKSFWKFDYQNKEITITDQLDNFDISSYRDSLQFYTSAQKTPYVIGFVNGVKTSFTFDTGFAGHIDVDSDIADFKESIGYVKYGSSSVGLYNVKDSTSTRTIKTDSLKIGSIKMGQQIVELDHGSLIGNDFMNKHDVIIDWSSNIIYLNKLKEFEKAEKSAFGFQTRFKENKAIVVALIKDIEIDLQIGDQLLNINEHNLRSLTDQTACEVYNTLDLEELEVLEITYLRHNKEYKTTLKRKKLID</sequence>
<name>A0A2S7UBI8_9FLAO</name>
<dbReference type="InterPro" id="IPR021109">
    <property type="entry name" value="Peptidase_aspartic_dom_sf"/>
</dbReference>
<organism evidence="1 2">
    <name type="scientific">Nonlabens arenilitoris</name>
    <dbReference type="NCBI Taxonomy" id="1217969"/>
    <lineage>
        <taxon>Bacteria</taxon>
        <taxon>Pseudomonadati</taxon>
        <taxon>Bacteroidota</taxon>
        <taxon>Flavobacteriia</taxon>
        <taxon>Flavobacteriales</taxon>
        <taxon>Flavobacteriaceae</taxon>
        <taxon>Nonlabens</taxon>
    </lineage>
</organism>
<dbReference type="InterPro" id="IPR034122">
    <property type="entry name" value="Retropepsin-like_bacterial"/>
</dbReference>
<reference evidence="1 2" key="1">
    <citation type="submission" date="2017-01" db="EMBL/GenBank/DDBJ databases">
        <title>Trade-off between light-utilization and light-protection in marine flavobacteria.</title>
        <authorList>
            <person name="Kumagai Y."/>
            <person name="Yoshizawa S."/>
            <person name="Kogure K."/>
            <person name="Iwasaki W."/>
        </authorList>
    </citation>
    <scope>NUCLEOTIDE SEQUENCE [LARGE SCALE GENOMIC DNA]</scope>
    <source>
        <strain evidence="1 2">KCTC 32109</strain>
    </source>
</reference>
<dbReference type="CDD" id="cd05483">
    <property type="entry name" value="retropepsin_like_bacteria"/>
    <property type="match status" value="1"/>
</dbReference>
<evidence type="ECO:0008006" key="3">
    <source>
        <dbReference type="Google" id="ProtNLM"/>
    </source>
</evidence>
<keyword evidence="2" id="KW-1185">Reference proteome</keyword>
<dbReference type="Pfam" id="PF13650">
    <property type="entry name" value="Asp_protease_2"/>
    <property type="match status" value="1"/>
</dbReference>
<comment type="caution">
    <text evidence="1">The sequence shown here is derived from an EMBL/GenBank/DDBJ whole genome shotgun (WGS) entry which is preliminary data.</text>
</comment>
<dbReference type="OrthoDB" id="5580718at2"/>
<dbReference type="SUPFAM" id="SSF50630">
    <property type="entry name" value="Acid proteases"/>
    <property type="match status" value="1"/>
</dbReference>
<dbReference type="EMBL" id="MTPW01000001">
    <property type="protein sequence ID" value="PQJ32286.1"/>
    <property type="molecule type" value="Genomic_DNA"/>
</dbReference>
<dbReference type="Proteomes" id="UP000239747">
    <property type="component" value="Unassembled WGS sequence"/>
</dbReference>
<evidence type="ECO:0000313" key="1">
    <source>
        <dbReference type="EMBL" id="PQJ32286.1"/>
    </source>
</evidence>
<protein>
    <recommendedName>
        <fullName evidence="3">Peptidase A2 domain-containing protein</fullName>
    </recommendedName>
</protein>
<dbReference type="RefSeq" id="WP_105071368.1">
    <property type="nucleotide sequence ID" value="NZ_MTPW01000001.1"/>
</dbReference>
<dbReference type="Gene3D" id="2.40.70.10">
    <property type="entry name" value="Acid Proteases"/>
    <property type="match status" value="2"/>
</dbReference>
<evidence type="ECO:0000313" key="2">
    <source>
        <dbReference type="Proteomes" id="UP000239747"/>
    </source>
</evidence>
<proteinExistence type="predicted"/>
<dbReference type="AlphaFoldDB" id="A0A2S7UBI8"/>